<protein>
    <recommendedName>
        <fullName evidence="6 22">Penicillin-binding protein 1B</fullName>
        <shortName evidence="23">PBP-1b</shortName>
        <shortName evidence="23">PBP1b</shortName>
    </recommendedName>
    <alternativeName>
        <fullName evidence="19 23">Murein polymerase</fullName>
    </alternativeName>
</protein>
<comment type="catalytic activity">
    <reaction evidence="21">
        <text>[GlcNAc-(1-&gt;4)-Mur2Ac(oyl-L-Ala-gamma-D-Glu-L-Lys-D-Ala-D-Ala)](n)-di-trans,octa-cis-undecaprenyl diphosphate + beta-D-GlcNAc-(1-&gt;4)-Mur2Ac(oyl-L-Ala-gamma-D-Glu-L-Lys-D-Ala-D-Ala)-di-trans,octa-cis-undecaprenyl diphosphate = [GlcNAc-(1-&gt;4)-Mur2Ac(oyl-L-Ala-gamma-D-Glu-L-Lys-D-Ala-D-Ala)](n+1)-di-trans,octa-cis-undecaprenyl diphosphate + di-trans,octa-cis-undecaprenyl diphosphate + H(+)</text>
        <dbReference type="Rhea" id="RHEA:23708"/>
        <dbReference type="Rhea" id="RHEA-COMP:9602"/>
        <dbReference type="Rhea" id="RHEA-COMP:9603"/>
        <dbReference type="ChEBI" id="CHEBI:15378"/>
        <dbReference type="ChEBI" id="CHEBI:58405"/>
        <dbReference type="ChEBI" id="CHEBI:60033"/>
        <dbReference type="ChEBI" id="CHEBI:78435"/>
        <dbReference type="EC" id="2.4.99.28"/>
    </reaction>
</comment>
<reference evidence="29 30" key="1">
    <citation type="submission" date="2024-01" db="EMBL/GenBank/DDBJ databases">
        <title>Novel species of the genus Luteimonas isolated from rivers.</title>
        <authorList>
            <person name="Lu H."/>
        </authorList>
    </citation>
    <scope>NUCLEOTIDE SEQUENCE [LARGE SCALE GENOMIC DNA]</scope>
    <source>
        <strain evidence="29 30">FXH3W</strain>
    </source>
</reference>
<dbReference type="PANTHER" id="PTHR32282:SF11">
    <property type="entry name" value="PENICILLIN-BINDING PROTEIN 1B"/>
    <property type="match status" value="1"/>
</dbReference>
<evidence type="ECO:0000256" key="7">
    <source>
        <dbReference type="ARBA" id="ARBA00022475"/>
    </source>
</evidence>
<feature type="region of interest" description="Disordered" evidence="24">
    <location>
        <begin position="790"/>
        <end position="822"/>
    </location>
</feature>
<evidence type="ECO:0000256" key="4">
    <source>
        <dbReference type="ARBA" id="ARBA00007090"/>
    </source>
</evidence>
<keyword evidence="8" id="KW-0121">Carboxypeptidase</keyword>
<evidence type="ECO:0000256" key="24">
    <source>
        <dbReference type="SAM" id="MobiDB-lite"/>
    </source>
</evidence>
<comment type="similarity">
    <text evidence="4 23">In the C-terminal section; belongs to the transpeptidase family.</text>
</comment>
<evidence type="ECO:0000259" key="26">
    <source>
        <dbReference type="Pfam" id="PF00905"/>
    </source>
</evidence>
<feature type="domain" description="Glycosyl transferase family 51" evidence="27">
    <location>
        <begin position="176"/>
        <end position="350"/>
    </location>
</feature>
<comment type="subcellular location">
    <subcellularLocation>
        <location evidence="2">Cell membrane</location>
    </subcellularLocation>
</comment>
<keyword evidence="10 23" id="KW-0328">Glycosyltransferase</keyword>
<dbReference type="Gene3D" id="3.30.2060.10">
    <property type="entry name" value="Penicillin-binding protein 1b domain"/>
    <property type="match status" value="1"/>
</dbReference>
<evidence type="ECO:0000256" key="17">
    <source>
        <dbReference type="ARBA" id="ARBA00023268"/>
    </source>
</evidence>
<evidence type="ECO:0000256" key="1">
    <source>
        <dbReference type="ARBA" id="ARBA00002624"/>
    </source>
</evidence>
<evidence type="ECO:0000256" key="10">
    <source>
        <dbReference type="ARBA" id="ARBA00022676"/>
    </source>
</evidence>
<evidence type="ECO:0000256" key="22">
    <source>
        <dbReference type="NCBIfam" id="TIGR02071"/>
    </source>
</evidence>
<evidence type="ECO:0000256" key="13">
    <source>
        <dbReference type="ARBA" id="ARBA00022960"/>
    </source>
</evidence>
<organism evidence="29 30">
    <name type="scientific">Aquilutibacter rugosus</name>
    <dbReference type="NCBI Taxonomy" id="3115820"/>
    <lineage>
        <taxon>Bacteria</taxon>
        <taxon>Pseudomonadati</taxon>
        <taxon>Pseudomonadota</taxon>
        <taxon>Gammaproteobacteria</taxon>
        <taxon>Lysobacterales</taxon>
        <taxon>Lysobacteraceae</taxon>
        <taxon>Aquilutibacter</taxon>
    </lineage>
</organism>
<dbReference type="InterPro" id="IPR001264">
    <property type="entry name" value="Glyco_trans_51"/>
</dbReference>
<evidence type="ECO:0000256" key="16">
    <source>
        <dbReference type="ARBA" id="ARBA00023251"/>
    </source>
</evidence>
<sequence length="822" mass="89143">MQPIDRDPDYDDVAPDADDEWADYDEGPSWLSRLLRIGVTVTALGLGFLLPYVLYLNGQVTERFGKLQWQVPTRVFARPLLVAPGIPLDDASLKTELNAASYYPGDGLRPGTYLQEGSRWVISSRGYNDVDGRILPKKVELTLSEGKVVDLRDASARTELRAARLDPARIATLYGKMQEERRLVRIDEVPELLVTGLQAVEDRDFNHHIGIDFGGLARAVFKNMVAGEIVGGGSTLTQQLARSGLLGIGKEQTYSRKFKEILYALLLEARYDKRTILEAYFNQVFLGQRGNNPIMGVASGAEFWFGKDLKDLEPHQIALLIGMVKGPSYYDPRKHPERALERRNFVLGEMRETQLITEAQYNRATQAPLDVSKTPGQSFANRFPAYVDLVRRQLARDYDENAISGQGLSVMSGMSPSAQAYTESAVAATLKSLQTKGRPSLETGTVVTDVQTGDVLAVVGAHDYNVAGYNRAVQAQRPVGSLLKPFVYLLALGEPSKYNLGTWLNDDPVRVDLGNGQVWQPKNSDGRSHGSVRMIDALANSYNQSTVRVGMDIGVARLNKLMLALAGIQGTSNPSVILGATEQSPYAMAQLYQFLASHGKVQSLHAVRGVLDARGMAISRYDTKAAAPPLGDSTAAELVTYALQEAVRSGTARQLQADGLGRLNAAGKTGTSNDSRDSWYAGWTGSHLAVSWVGNDRNQQTGLYGATGGMRVWSNLFKRLPTLPLGLTNQGIEYAAVIGADTVPADCPGARRLPFVTGYTPPMIACPNVPAVSDPVSSTVDEVRDRVGEFMNSIFGGGDSGSEPPSPPPANASEPAQGPQPK</sequence>
<keyword evidence="7" id="KW-1003">Cell membrane</keyword>
<evidence type="ECO:0000256" key="21">
    <source>
        <dbReference type="ARBA" id="ARBA00049902"/>
    </source>
</evidence>
<dbReference type="InterPro" id="IPR011813">
    <property type="entry name" value="PBP_1b"/>
</dbReference>
<feature type="transmembrane region" description="Helical" evidence="25">
    <location>
        <begin position="34"/>
        <end position="56"/>
    </location>
</feature>
<keyword evidence="14 23" id="KW-0573">Peptidoglycan synthesis</keyword>
<evidence type="ECO:0000256" key="9">
    <source>
        <dbReference type="ARBA" id="ARBA00022670"/>
    </source>
</evidence>
<evidence type="ECO:0000256" key="6">
    <source>
        <dbReference type="ARBA" id="ARBA00018637"/>
    </source>
</evidence>
<dbReference type="Pfam" id="PF00905">
    <property type="entry name" value="Transpeptidase"/>
    <property type="match status" value="1"/>
</dbReference>
<accession>A0ABU7UXM5</accession>
<dbReference type="Proteomes" id="UP001356170">
    <property type="component" value="Unassembled WGS sequence"/>
</dbReference>
<feature type="compositionally biased region" description="Acidic residues" evidence="24">
    <location>
        <begin position="8"/>
        <end position="20"/>
    </location>
</feature>
<dbReference type="Gene3D" id="3.40.710.10">
    <property type="entry name" value="DD-peptidase/beta-lactamase superfamily"/>
    <property type="match status" value="1"/>
</dbReference>
<comment type="similarity">
    <text evidence="5 23">In the N-terminal section; belongs to the glycosyltransferase 51 family.</text>
</comment>
<keyword evidence="16" id="KW-0046">Antibiotic resistance</keyword>
<evidence type="ECO:0000259" key="27">
    <source>
        <dbReference type="Pfam" id="PF00912"/>
    </source>
</evidence>
<keyword evidence="11 23" id="KW-0808">Transferase</keyword>
<comment type="pathway">
    <text evidence="3 23">Cell wall biogenesis; peptidoglycan biosynthesis.</text>
</comment>
<feature type="region of interest" description="Disordered" evidence="24">
    <location>
        <begin position="1"/>
        <end position="20"/>
    </location>
</feature>
<keyword evidence="12" id="KW-0378">Hydrolase</keyword>
<dbReference type="Pfam" id="PF14814">
    <property type="entry name" value="UB2H"/>
    <property type="match status" value="1"/>
</dbReference>
<dbReference type="SUPFAM" id="SSF53955">
    <property type="entry name" value="Lysozyme-like"/>
    <property type="match status" value="1"/>
</dbReference>
<proteinExistence type="inferred from homology"/>
<evidence type="ECO:0000256" key="18">
    <source>
        <dbReference type="ARBA" id="ARBA00023316"/>
    </source>
</evidence>
<gene>
    <name evidence="29" type="primary">mrcB</name>
    <name evidence="29" type="ORF">V3390_00435</name>
</gene>
<dbReference type="PANTHER" id="PTHR32282">
    <property type="entry name" value="BINDING PROTEIN TRANSPEPTIDASE, PUTATIVE-RELATED"/>
    <property type="match status" value="1"/>
</dbReference>
<comment type="function">
    <text evidence="1 23">Cell wall formation. Synthesis of cross-linked peptidoglycan from the lipid intermediates. The enzyme has a penicillin-insensitive transglycosylase N-terminal domain (formation of linear glycan strands) and a penicillin-sensitive transpeptidase C-terminal domain (cross-linking of the peptide subunits).</text>
</comment>
<dbReference type="SUPFAM" id="SSF56601">
    <property type="entry name" value="beta-lactamase/transpeptidase-like"/>
    <property type="match status" value="1"/>
</dbReference>
<evidence type="ECO:0000256" key="12">
    <source>
        <dbReference type="ARBA" id="ARBA00022801"/>
    </source>
</evidence>
<evidence type="ECO:0000313" key="30">
    <source>
        <dbReference type="Proteomes" id="UP001356170"/>
    </source>
</evidence>
<dbReference type="InterPro" id="IPR028166">
    <property type="entry name" value="UB2H"/>
</dbReference>
<feature type="domain" description="Bifunctional transglycosylase second" evidence="28">
    <location>
        <begin position="83"/>
        <end position="165"/>
    </location>
</feature>
<dbReference type="InterPro" id="IPR023346">
    <property type="entry name" value="Lysozyme-like_dom_sf"/>
</dbReference>
<dbReference type="InterPro" id="IPR001460">
    <property type="entry name" value="PCN-bd_Tpept"/>
</dbReference>
<evidence type="ECO:0000256" key="19">
    <source>
        <dbReference type="ARBA" id="ARBA00032454"/>
    </source>
</evidence>
<evidence type="ECO:0000256" key="2">
    <source>
        <dbReference type="ARBA" id="ARBA00004236"/>
    </source>
</evidence>
<evidence type="ECO:0000256" key="23">
    <source>
        <dbReference type="PIRNR" id="PIRNR002799"/>
    </source>
</evidence>
<dbReference type="PIRSF" id="PIRSF002799">
    <property type="entry name" value="PBP_1b"/>
    <property type="match status" value="1"/>
</dbReference>
<evidence type="ECO:0000256" key="3">
    <source>
        <dbReference type="ARBA" id="ARBA00004752"/>
    </source>
</evidence>
<dbReference type="InterPro" id="IPR012338">
    <property type="entry name" value="Beta-lactam/transpept-like"/>
</dbReference>
<keyword evidence="17" id="KW-0511">Multifunctional enzyme</keyword>
<evidence type="ECO:0000313" key="29">
    <source>
        <dbReference type="EMBL" id="MEF2154713.1"/>
    </source>
</evidence>
<comment type="caution">
    <text evidence="29">The sequence shown here is derived from an EMBL/GenBank/DDBJ whole genome shotgun (WGS) entry which is preliminary data.</text>
</comment>
<keyword evidence="25" id="KW-1133">Transmembrane helix</keyword>
<evidence type="ECO:0000256" key="20">
    <source>
        <dbReference type="ARBA" id="ARBA00034000"/>
    </source>
</evidence>
<evidence type="ECO:0000256" key="5">
    <source>
        <dbReference type="ARBA" id="ARBA00007739"/>
    </source>
</evidence>
<keyword evidence="18 23" id="KW-0961">Cell wall biogenesis/degradation</keyword>
<comment type="catalytic activity">
    <reaction evidence="20">
        <text>Preferential cleavage: (Ac)2-L-Lys-D-Ala-|-D-Ala. Also transpeptidation of peptidyl-alanyl moieties that are N-acyl substituents of D-alanine.</text>
        <dbReference type="EC" id="3.4.16.4"/>
    </reaction>
</comment>
<dbReference type="NCBIfam" id="TIGR02071">
    <property type="entry name" value="PBP_1b"/>
    <property type="match status" value="1"/>
</dbReference>
<keyword evidence="30" id="KW-1185">Reference proteome</keyword>
<evidence type="ECO:0000256" key="14">
    <source>
        <dbReference type="ARBA" id="ARBA00022984"/>
    </source>
</evidence>
<dbReference type="InterPro" id="IPR050396">
    <property type="entry name" value="Glycosyltr_51/Transpeptidase"/>
</dbReference>
<name>A0ABU7UXM5_9GAMM</name>
<keyword evidence="15 25" id="KW-0472">Membrane</keyword>
<evidence type="ECO:0000256" key="8">
    <source>
        <dbReference type="ARBA" id="ARBA00022645"/>
    </source>
</evidence>
<feature type="domain" description="Penicillin-binding protein transpeptidase" evidence="26">
    <location>
        <begin position="444"/>
        <end position="686"/>
    </location>
</feature>
<dbReference type="EMBL" id="JAZHBO010000001">
    <property type="protein sequence ID" value="MEF2154713.1"/>
    <property type="molecule type" value="Genomic_DNA"/>
</dbReference>
<evidence type="ECO:0000256" key="15">
    <source>
        <dbReference type="ARBA" id="ARBA00023136"/>
    </source>
</evidence>
<evidence type="ECO:0000256" key="11">
    <source>
        <dbReference type="ARBA" id="ARBA00022679"/>
    </source>
</evidence>
<keyword evidence="13 23" id="KW-0133">Cell shape</keyword>
<dbReference type="Gene3D" id="1.10.3810.10">
    <property type="entry name" value="Biosynthetic peptidoglycan transglycosylase-like"/>
    <property type="match status" value="1"/>
</dbReference>
<evidence type="ECO:0000259" key="28">
    <source>
        <dbReference type="Pfam" id="PF14814"/>
    </source>
</evidence>
<dbReference type="InterPro" id="IPR036950">
    <property type="entry name" value="PBP_transglycosylase"/>
</dbReference>
<evidence type="ECO:0000256" key="25">
    <source>
        <dbReference type="SAM" id="Phobius"/>
    </source>
</evidence>
<dbReference type="Pfam" id="PF00912">
    <property type="entry name" value="Transgly"/>
    <property type="match status" value="1"/>
</dbReference>
<keyword evidence="9" id="KW-0645">Protease</keyword>
<keyword evidence="25" id="KW-0812">Transmembrane</keyword>